<proteinExistence type="predicted"/>
<accession>A0AAN9JYH3</accession>
<dbReference type="Proteomes" id="UP001367508">
    <property type="component" value="Unassembled WGS sequence"/>
</dbReference>
<organism evidence="1 2">
    <name type="scientific">Canavalia gladiata</name>
    <name type="common">Sword bean</name>
    <name type="synonym">Dolichos gladiatus</name>
    <dbReference type="NCBI Taxonomy" id="3824"/>
    <lineage>
        <taxon>Eukaryota</taxon>
        <taxon>Viridiplantae</taxon>
        <taxon>Streptophyta</taxon>
        <taxon>Embryophyta</taxon>
        <taxon>Tracheophyta</taxon>
        <taxon>Spermatophyta</taxon>
        <taxon>Magnoliopsida</taxon>
        <taxon>eudicotyledons</taxon>
        <taxon>Gunneridae</taxon>
        <taxon>Pentapetalae</taxon>
        <taxon>rosids</taxon>
        <taxon>fabids</taxon>
        <taxon>Fabales</taxon>
        <taxon>Fabaceae</taxon>
        <taxon>Papilionoideae</taxon>
        <taxon>50 kb inversion clade</taxon>
        <taxon>NPAAA clade</taxon>
        <taxon>indigoferoid/millettioid clade</taxon>
        <taxon>Phaseoleae</taxon>
        <taxon>Canavalia</taxon>
    </lineage>
</organism>
<gene>
    <name evidence="1" type="ORF">VNO77_44656</name>
</gene>
<evidence type="ECO:0000313" key="1">
    <source>
        <dbReference type="EMBL" id="KAK7306701.1"/>
    </source>
</evidence>
<evidence type="ECO:0000313" key="2">
    <source>
        <dbReference type="Proteomes" id="UP001367508"/>
    </source>
</evidence>
<sequence>MCYPSCLGPLAFQGSFFLPCKGGPWYAYDVLSSPYETLSLCIPVSWLASTQRPTRQQVDSKDGDQIRTQGPIIGAASSLSPGLIESCQSVYQMHNHCRAISVHSSSCLYIHSAIVQWTSDCAPSGGFPKRKMAEIFGPEDNGKIKFAKEDEEIGLKVWATEKNWVPKPCKLAEVEIIFGEVFNKLKFSLRAKLVMYHPYVPSSTPCTTMHLELSHKAISRKQSHGCINKSCCIGL</sequence>
<dbReference type="EMBL" id="JAYMYQ010000011">
    <property type="protein sequence ID" value="KAK7306701.1"/>
    <property type="molecule type" value="Genomic_DNA"/>
</dbReference>
<comment type="caution">
    <text evidence="1">The sequence shown here is derived from an EMBL/GenBank/DDBJ whole genome shotgun (WGS) entry which is preliminary data.</text>
</comment>
<keyword evidence="2" id="KW-1185">Reference proteome</keyword>
<dbReference type="AlphaFoldDB" id="A0AAN9JYH3"/>
<reference evidence="1 2" key="1">
    <citation type="submission" date="2024-01" db="EMBL/GenBank/DDBJ databases">
        <title>The genomes of 5 underutilized Papilionoideae crops provide insights into root nodulation and disease resistanc.</title>
        <authorList>
            <person name="Jiang F."/>
        </authorList>
    </citation>
    <scope>NUCLEOTIDE SEQUENCE [LARGE SCALE GENOMIC DNA]</scope>
    <source>
        <strain evidence="1">LVBAO_FW01</strain>
        <tissue evidence="1">Leaves</tissue>
    </source>
</reference>
<name>A0AAN9JYH3_CANGL</name>
<protein>
    <submittedName>
        <fullName evidence="1">Uncharacterized protein</fullName>
    </submittedName>
</protein>